<evidence type="ECO:0000313" key="2">
    <source>
        <dbReference type="EMBL" id="TVO37610.1"/>
    </source>
</evidence>
<dbReference type="SUPFAM" id="SSF64307">
    <property type="entry name" value="SirA-like"/>
    <property type="match status" value="1"/>
</dbReference>
<name>A0A557PAD8_9VIBR</name>
<feature type="domain" description="UPF0033" evidence="1">
    <location>
        <begin position="6"/>
        <end position="72"/>
    </location>
</feature>
<dbReference type="GO" id="GO:0016740">
    <property type="term" value="F:transferase activity"/>
    <property type="evidence" value="ECO:0007669"/>
    <property type="project" value="UniProtKB-KW"/>
</dbReference>
<dbReference type="RefSeq" id="WP_089123335.1">
    <property type="nucleotide sequence ID" value="NZ_BSPV01000009.1"/>
</dbReference>
<gene>
    <name evidence="2" type="ORF">FOF44_06565</name>
</gene>
<dbReference type="OrthoDB" id="6215889at2"/>
<sequence>MKVECLDLRSQRCPMALLLAKRKSAELLNQQSLTIISNDTASINDMIRYFKQTSYSVKVQQHNDECTLLVTKKESN</sequence>
<reference evidence="2 3" key="1">
    <citation type="submission" date="2019-07" db="EMBL/GenBank/DDBJ databases">
        <title>The draft genome sequence of Vibrio algivorus M1486.</title>
        <authorList>
            <person name="Meng X."/>
        </authorList>
    </citation>
    <scope>NUCLEOTIDE SEQUENCE [LARGE SCALE GENOMIC DNA]</scope>
    <source>
        <strain evidence="2 3">M1486</strain>
    </source>
</reference>
<dbReference type="InterPro" id="IPR036868">
    <property type="entry name" value="TusA-like_sf"/>
</dbReference>
<dbReference type="Proteomes" id="UP000319828">
    <property type="component" value="Unassembled WGS sequence"/>
</dbReference>
<dbReference type="EMBL" id="VMKJ01000009">
    <property type="protein sequence ID" value="TVO37610.1"/>
    <property type="molecule type" value="Genomic_DNA"/>
</dbReference>
<dbReference type="AlphaFoldDB" id="A0A557PAD8"/>
<evidence type="ECO:0000259" key="1">
    <source>
        <dbReference type="Pfam" id="PF01206"/>
    </source>
</evidence>
<proteinExistence type="predicted"/>
<keyword evidence="2" id="KW-0808">Transferase</keyword>
<dbReference type="Pfam" id="PF01206">
    <property type="entry name" value="TusA"/>
    <property type="match status" value="1"/>
</dbReference>
<dbReference type="CDD" id="cd00291">
    <property type="entry name" value="SirA_YedF_YeeD"/>
    <property type="match status" value="1"/>
</dbReference>
<dbReference type="Gene3D" id="3.30.110.40">
    <property type="entry name" value="TusA-like domain"/>
    <property type="match status" value="1"/>
</dbReference>
<comment type="caution">
    <text evidence="2">The sequence shown here is derived from an EMBL/GenBank/DDBJ whole genome shotgun (WGS) entry which is preliminary data.</text>
</comment>
<evidence type="ECO:0000313" key="3">
    <source>
        <dbReference type="Proteomes" id="UP000319828"/>
    </source>
</evidence>
<dbReference type="InterPro" id="IPR001455">
    <property type="entry name" value="TusA-like"/>
</dbReference>
<protein>
    <submittedName>
        <fullName evidence="2">Sulfurtransferase TusA family protein</fullName>
    </submittedName>
</protein>
<organism evidence="2 3">
    <name type="scientific">Vibrio algivorus</name>
    <dbReference type="NCBI Taxonomy" id="1667024"/>
    <lineage>
        <taxon>Bacteria</taxon>
        <taxon>Pseudomonadati</taxon>
        <taxon>Pseudomonadota</taxon>
        <taxon>Gammaproteobacteria</taxon>
        <taxon>Vibrionales</taxon>
        <taxon>Vibrionaceae</taxon>
        <taxon>Vibrio</taxon>
    </lineage>
</organism>
<accession>A0A557PAD8</accession>